<dbReference type="GO" id="GO:0000976">
    <property type="term" value="F:transcription cis-regulatory region binding"/>
    <property type="evidence" value="ECO:0007669"/>
    <property type="project" value="TreeGrafter"/>
</dbReference>
<keyword evidence="6" id="KW-1185">Reference proteome</keyword>
<dbReference type="InterPro" id="IPR028082">
    <property type="entry name" value="Peripla_BP_I"/>
</dbReference>
<dbReference type="AlphaFoldDB" id="A0A563U1Y1"/>
<feature type="domain" description="HTH lacI-type" evidence="4">
    <location>
        <begin position="6"/>
        <end position="60"/>
    </location>
</feature>
<comment type="caution">
    <text evidence="5">The sequence shown here is derived from an EMBL/GenBank/DDBJ whole genome shotgun (WGS) entry which is preliminary data.</text>
</comment>
<evidence type="ECO:0000256" key="2">
    <source>
        <dbReference type="ARBA" id="ARBA00023125"/>
    </source>
</evidence>
<evidence type="ECO:0000256" key="1">
    <source>
        <dbReference type="ARBA" id="ARBA00023015"/>
    </source>
</evidence>
<dbReference type="SMART" id="SM00354">
    <property type="entry name" value="HTH_LACI"/>
    <property type="match status" value="1"/>
</dbReference>
<keyword evidence="1" id="KW-0805">Transcription regulation</keyword>
<keyword evidence="2" id="KW-0238">DNA-binding</keyword>
<accession>A0A563U1Y1</accession>
<dbReference type="PANTHER" id="PTHR30146">
    <property type="entry name" value="LACI-RELATED TRANSCRIPTIONAL REPRESSOR"/>
    <property type="match status" value="1"/>
</dbReference>
<dbReference type="InterPro" id="IPR010982">
    <property type="entry name" value="Lambda_DNA-bd_dom_sf"/>
</dbReference>
<evidence type="ECO:0000256" key="3">
    <source>
        <dbReference type="ARBA" id="ARBA00023163"/>
    </source>
</evidence>
<dbReference type="SUPFAM" id="SSF53822">
    <property type="entry name" value="Periplasmic binding protein-like I"/>
    <property type="match status" value="1"/>
</dbReference>
<dbReference type="EMBL" id="VOEJ01000009">
    <property type="protein sequence ID" value="TWR25162.1"/>
    <property type="molecule type" value="Genomic_DNA"/>
</dbReference>
<dbReference type="Gene3D" id="1.10.260.40">
    <property type="entry name" value="lambda repressor-like DNA-binding domains"/>
    <property type="match status" value="1"/>
</dbReference>
<proteinExistence type="predicted"/>
<organism evidence="5 6">
    <name type="scientific">Mucilaginibacter pallidiroseus</name>
    <dbReference type="NCBI Taxonomy" id="2599295"/>
    <lineage>
        <taxon>Bacteria</taxon>
        <taxon>Pseudomonadati</taxon>
        <taxon>Bacteroidota</taxon>
        <taxon>Sphingobacteriia</taxon>
        <taxon>Sphingobacteriales</taxon>
        <taxon>Sphingobacteriaceae</taxon>
        <taxon>Mucilaginibacter</taxon>
    </lineage>
</organism>
<dbReference type="OrthoDB" id="9803256at2"/>
<protein>
    <submittedName>
        <fullName evidence="5">LacI family transcriptional regulator</fullName>
    </submittedName>
</protein>
<reference evidence="5 6" key="1">
    <citation type="submission" date="2019-07" db="EMBL/GenBank/DDBJ databases">
        <authorList>
            <person name="Kim J."/>
        </authorList>
    </citation>
    <scope>NUCLEOTIDE SEQUENCE [LARGE SCALE GENOMIC DNA]</scope>
    <source>
        <strain evidence="6">dk17</strain>
    </source>
</reference>
<dbReference type="PROSITE" id="PS50932">
    <property type="entry name" value="HTH_LACI_2"/>
    <property type="match status" value="1"/>
</dbReference>
<dbReference type="Gene3D" id="3.40.50.2300">
    <property type="match status" value="2"/>
</dbReference>
<dbReference type="Proteomes" id="UP000320042">
    <property type="component" value="Unassembled WGS sequence"/>
</dbReference>
<dbReference type="CDD" id="cd06267">
    <property type="entry name" value="PBP1_LacI_sugar_binding-like"/>
    <property type="match status" value="1"/>
</dbReference>
<dbReference type="InterPro" id="IPR001761">
    <property type="entry name" value="Peripla_BP/Lac1_sug-bd_dom"/>
</dbReference>
<evidence type="ECO:0000313" key="5">
    <source>
        <dbReference type="EMBL" id="TWR25162.1"/>
    </source>
</evidence>
<dbReference type="Pfam" id="PF00532">
    <property type="entry name" value="Peripla_BP_1"/>
    <property type="match status" value="1"/>
</dbReference>
<dbReference type="CDD" id="cd01392">
    <property type="entry name" value="HTH_LacI"/>
    <property type="match status" value="1"/>
</dbReference>
<evidence type="ECO:0000259" key="4">
    <source>
        <dbReference type="PROSITE" id="PS50932"/>
    </source>
</evidence>
<name>A0A563U1Y1_9SPHI</name>
<evidence type="ECO:0000313" key="6">
    <source>
        <dbReference type="Proteomes" id="UP000320042"/>
    </source>
</evidence>
<gene>
    <name evidence="5" type="ORF">FPZ43_16960</name>
</gene>
<dbReference type="PANTHER" id="PTHR30146:SF109">
    <property type="entry name" value="HTH-TYPE TRANSCRIPTIONAL REGULATOR GALS"/>
    <property type="match status" value="1"/>
</dbReference>
<dbReference type="RefSeq" id="WP_146383133.1">
    <property type="nucleotide sequence ID" value="NZ_VOEJ01000009.1"/>
</dbReference>
<dbReference type="InterPro" id="IPR000843">
    <property type="entry name" value="HTH_LacI"/>
</dbReference>
<sequence length="346" mass="38926">MRSKPATIKDIARKLNLSVSTVSRGLHDHPSIGLTTRQKIKATAAELHYEPNQTAIFLQKGTTQTIGVIVPELSEAFFSTAVSAIEEIANKRNYTVLLAQSHDDEHLEKHLVEKMKNHRVDGLLVSVGKNTSSYEHFEKLKQYDIPLVFFDRIPIMPNIHYVGCNMETGTIEALNYLLKKGHRSIGLINGPSTLLASSERKEGYIKALTKNRLKFDPSLVVSCDLTEDGTQKALQELLANKRKPTAVVTFNDYVALYAIKYARELSLCINKDIEFVSYANLPLANYMQYAPVASVEQFPFLQGHKAADILLDLLSQKMRNQNQQTAYYKIIIESQLIERAGTNDQD</sequence>
<dbReference type="GO" id="GO:0003700">
    <property type="term" value="F:DNA-binding transcription factor activity"/>
    <property type="evidence" value="ECO:0007669"/>
    <property type="project" value="TreeGrafter"/>
</dbReference>
<dbReference type="SUPFAM" id="SSF47413">
    <property type="entry name" value="lambda repressor-like DNA-binding domains"/>
    <property type="match status" value="1"/>
</dbReference>
<dbReference type="Pfam" id="PF00356">
    <property type="entry name" value="LacI"/>
    <property type="match status" value="1"/>
</dbReference>
<keyword evidence="3" id="KW-0804">Transcription</keyword>